<keyword evidence="1" id="KW-0472">Membrane</keyword>
<dbReference type="Proteomes" id="UP000314986">
    <property type="component" value="Unassembled WGS sequence"/>
</dbReference>
<protein>
    <submittedName>
        <fullName evidence="2">Serine rich and transmembrane domain containing 1</fullName>
    </submittedName>
</protein>
<proteinExistence type="predicted"/>
<reference evidence="3" key="2">
    <citation type="journal article" date="2007" name="PLoS Biol.">
        <title>Survey sequencing and comparative analysis of the elephant shark (Callorhinchus milii) genome.</title>
        <authorList>
            <person name="Venkatesh B."/>
            <person name="Kirkness E.F."/>
            <person name="Loh Y.H."/>
            <person name="Halpern A.L."/>
            <person name="Lee A.P."/>
            <person name="Johnson J."/>
            <person name="Dandona N."/>
            <person name="Viswanathan L.D."/>
            <person name="Tay A."/>
            <person name="Venter J.C."/>
            <person name="Strausberg R.L."/>
            <person name="Brenner S."/>
        </authorList>
    </citation>
    <scope>NUCLEOTIDE SEQUENCE [LARGE SCALE GENOMIC DNA]</scope>
</reference>
<dbReference type="STRING" id="7868.ENSCMIP00000045402"/>
<sequence>LLGSETSSCNSGNETIDVSYPTPINTAVASSISHLSNVFIYVSIFLSLLAFLLLLLIIALHRLKNVIGSSSSCPECTSTTGSSFTNLEVCSLSSQRSAFSTLSS</sequence>
<dbReference type="Pfam" id="PF15872">
    <property type="entry name" value="SRTM1"/>
    <property type="match status" value="1"/>
</dbReference>
<dbReference type="AlphaFoldDB" id="A0A4W3JRN6"/>
<dbReference type="InParanoid" id="A0A4W3JRN6"/>
<evidence type="ECO:0000313" key="2">
    <source>
        <dbReference type="Ensembl" id="ENSCMIP00000045402.1"/>
    </source>
</evidence>
<keyword evidence="3" id="KW-1185">Reference proteome</keyword>
<evidence type="ECO:0000256" key="1">
    <source>
        <dbReference type="SAM" id="Phobius"/>
    </source>
</evidence>
<feature type="transmembrane region" description="Helical" evidence="1">
    <location>
        <begin position="38"/>
        <end position="60"/>
    </location>
</feature>
<dbReference type="PANTHER" id="PTHR35660">
    <property type="entry name" value="SERINE-RICH AND TRANSMEMBRANE DOMAIN-CONTAINING PROTEIN 1"/>
    <property type="match status" value="1"/>
</dbReference>
<name>A0A4W3JRN6_CALMI</name>
<accession>A0A4W3JRN6</accession>
<reference evidence="2" key="5">
    <citation type="submission" date="2025-09" db="UniProtKB">
        <authorList>
            <consortium name="Ensembl"/>
        </authorList>
    </citation>
    <scope>IDENTIFICATION</scope>
</reference>
<reference evidence="2" key="4">
    <citation type="submission" date="2025-08" db="UniProtKB">
        <authorList>
            <consortium name="Ensembl"/>
        </authorList>
    </citation>
    <scope>IDENTIFICATION</scope>
</reference>
<dbReference type="PANTHER" id="PTHR35660:SF1">
    <property type="entry name" value="SERINE-RICH AND TRANSMEMBRANE DOMAIN-CONTAINING PROTEIN 1"/>
    <property type="match status" value="1"/>
</dbReference>
<dbReference type="GeneTree" id="ENSGT00390000016881"/>
<organism evidence="2 3">
    <name type="scientific">Callorhinchus milii</name>
    <name type="common">Ghost shark</name>
    <dbReference type="NCBI Taxonomy" id="7868"/>
    <lineage>
        <taxon>Eukaryota</taxon>
        <taxon>Metazoa</taxon>
        <taxon>Chordata</taxon>
        <taxon>Craniata</taxon>
        <taxon>Vertebrata</taxon>
        <taxon>Chondrichthyes</taxon>
        <taxon>Holocephali</taxon>
        <taxon>Chimaeriformes</taxon>
        <taxon>Callorhinchidae</taxon>
        <taxon>Callorhinchus</taxon>
    </lineage>
</organism>
<reference evidence="3" key="3">
    <citation type="journal article" date="2014" name="Nature">
        <title>Elephant shark genome provides unique insights into gnathostome evolution.</title>
        <authorList>
            <consortium name="International Elephant Shark Genome Sequencing Consortium"/>
            <person name="Venkatesh B."/>
            <person name="Lee A.P."/>
            <person name="Ravi V."/>
            <person name="Maurya A.K."/>
            <person name="Lian M.M."/>
            <person name="Swann J.B."/>
            <person name="Ohta Y."/>
            <person name="Flajnik M.F."/>
            <person name="Sutoh Y."/>
            <person name="Kasahara M."/>
            <person name="Hoon S."/>
            <person name="Gangu V."/>
            <person name="Roy S.W."/>
            <person name="Irimia M."/>
            <person name="Korzh V."/>
            <person name="Kondrychyn I."/>
            <person name="Lim Z.W."/>
            <person name="Tay B.H."/>
            <person name="Tohari S."/>
            <person name="Kong K.W."/>
            <person name="Ho S."/>
            <person name="Lorente-Galdos B."/>
            <person name="Quilez J."/>
            <person name="Marques-Bonet T."/>
            <person name="Raney B.J."/>
            <person name="Ingham P.W."/>
            <person name="Tay A."/>
            <person name="Hillier L.W."/>
            <person name="Minx P."/>
            <person name="Boehm T."/>
            <person name="Wilson R.K."/>
            <person name="Brenner S."/>
            <person name="Warren W.C."/>
        </authorList>
    </citation>
    <scope>NUCLEOTIDE SEQUENCE [LARGE SCALE GENOMIC DNA]</scope>
</reference>
<reference evidence="3" key="1">
    <citation type="journal article" date="2006" name="Science">
        <title>Ancient noncoding elements conserved in the human genome.</title>
        <authorList>
            <person name="Venkatesh B."/>
            <person name="Kirkness E.F."/>
            <person name="Loh Y.H."/>
            <person name="Halpern A.L."/>
            <person name="Lee A.P."/>
            <person name="Johnson J."/>
            <person name="Dandona N."/>
            <person name="Viswanathan L.D."/>
            <person name="Tay A."/>
            <person name="Venter J.C."/>
            <person name="Strausberg R.L."/>
            <person name="Brenner S."/>
        </authorList>
    </citation>
    <scope>NUCLEOTIDE SEQUENCE [LARGE SCALE GENOMIC DNA]</scope>
</reference>
<dbReference type="Ensembl" id="ENSCMIT00000046054.1">
    <property type="protein sequence ID" value="ENSCMIP00000045402.1"/>
    <property type="gene ID" value="ENSCMIG00000018748.1"/>
</dbReference>
<keyword evidence="1" id="KW-1133">Transmembrane helix</keyword>
<evidence type="ECO:0000313" key="3">
    <source>
        <dbReference type="Proteomes" id="UP000314986"/>
    </source>
</evidence>
<dbReference type="InterPro" id="IPR031741">
    <property type="entry name" value="SERTM"/>
</dbReference>
<keyword evidence="1" id="KW-0812">Transmembrane</keyword>